<sequence length="876" mass="98493">MSKICAVLLLFVSLFVSSVKAGNETDTIPVPKSFFGFQPGADRMLLNYESLIDYMQQLAEASPRVKMLEIGESPMGKKMHMLLFSSPENIQNIQYLKEINKELALNPNLTDAQLKAYSNEGKVFILATLSMHSTEVGPSQAAPLVAYELATSDDSALVKQLKDVVYMMVPSSNPDGMDMIVEHYMQSKDTKYEGGGFPKVYHKYVGHDNNRDFVTLTQKDNKAIARVYNTEWYPQILVDKHQMGATGPRYFVPPMHDPIAENVDEKVWNWTWIFGSNMAKDMAADSLTGVTQNSIFDDYWPGSTETGIWKNIISMLTECASVQLAKPVYVEKSELRGGGSGLAEYKKSINMPAPWKGGWWRLSDIVAYEVSSSLSLVKTASFHKKDILLNRNALCVGEVKKGKTEAPAYFVVPAKQHDESELIAMLGLLNEHGVDVYKTSDELSFKGRIIEKGDYIIPLAQPYRAFVKEVMEKQKYPERYYTPGGELMRPYDITSWSLPLHQGVSSYQVDEIVDVIDQNINKVDFPFELNWEPSEENTTLIFSVDNNESFRVAFAALENDIEVSRLSKDSIVGEVALKTGDFVVELNQKNADKLKEILEELSVKPVEISGVVLSNIKELKLPGVALVETAFHDMDAGWTRFLFDTYHIPFTVLKPEDIKLKELDDFDVIVFPDTKKSLLLDGKNKSRDGKTSIPNYDPRYIKGMEKEGLQKLLKFENEGGTIVSWGESAELFFGVQIIKISEKEKEEFELPVEDVSQGIKGKGFYAPGTLFNVELLEDHPLTLGMEKTARVFSEGKPVFGTSIPYFDLDRRVIASYPEENLVASGYAEKEELLEGKPAMVWAKKGKGNFVFFGFNPQFRASTSGTYKLLFNALLLD</sequence>
<protein>
    <recommendedName>
        <fullName evidence="2">Peptidase M14 domain-containing protein</fullName>
    </recommendedName>
</protein>
<evidence type="ECO:0000313" key="3">
    <source>
        <dbReference type="EMBL" id="QGY45636.1"/>
    </source>
</evidence>
<dbReference type="AlphaFoldDB" id="A0A6I6JRN5"/>
<organism evidence="3 4">
    <name type="scientific">Maribellus comscasis</name>
    <dbReference type="NCBI Taxonomy" id="2681766"/>
    <lineage>
        <taxon>Bacteria</taxon>
        <taxon>Pseudomonadati</taxon>
        <taxon>Bacteroidota</taxon>
        <taxon>Bacteroidia</taxon>
        <taxon>Marinilabiliales</taxon>
        <taxon>Prolixibacteraceae</taxon>
        <taxon>Maribellus</taxon>
    </lineage>
</organism>
<dbReference type="SUPFAM" id="SSF52317">
    <property type="entry name" value="Class I glutamine amidotransferase-like"/>
    <property type="match status" value="1"/>
</dbReference>
<dbReference type="Pfam" id="PF00246">
    <property type="entry name" value="Peptidase_M14"/>
    <property type="match status" value="1"/>
</dbReference>
<dbReference type="InterPro" id="IPR000834">
    <property type="entry name" value="Peptidase_M14"/>
</dbReference>
<dbReference type="GO" id="GO:0006508">
    <property type="term" value="P:proteolysis"/>
    <property type="evidence" value="ECO:0007669"/>
    <property type="project" value="InterPro"/>
</dbReference>
<keyword evidence="4" id="KW-1185">Reference proteome</keyword>
<dbReference type="Proteomes" id="UP000428260">
    <property type="component" value="Chromosome"/>
</dbReference>
<reference evidence="3 4" key="1">
    <citation type="submission" date="2019-11" db="EMBL/GenBank/DDBJ databases">
        <authorList>
            <person name="Zheng R.K."/>
            <person name="Sun C.M."/>
        </authorList>
    </citation>
    <scope>NUCLEOTIDE SEQUENCE [LARGE SCALE GENOMIC DNA]</scope>
    <source>
        <strain evidence="3 4">WC007</strain>
    </source>
</reference>
<keyword evidence="1" id="KW-0732">Signal</keyword>
<dbReference type="EMBL" id="CP046401">
    <property type="protein sequence ID" value="QGY45636.1"/>
    <property type="molecule type" value="Genomic_DNA"/>
</dbReference>
<evidence type="ECO:0000259" key="2">
    <source>
        <dbReference type="Pfam" id="PF00246"/>
    </source>
</evidence>
<dbReference type="CDD" id="cd06240">
    <property type="entry name" value="M14-like"/>
    <property type="match status" value="1"/>
</dbReference>
<dbReference type="Gene3D" id="3.40.630.10">
    <property type="entry name" value="Zn peptidases"/>
    <property type="match status" value="1"/>
</dbReference>
<gene>
    <name evidence="3" type="ORF">GM418_18745</name>
</gene>
<feature type="signal peptide" evidence="1">
    <location>
        <begin position="1"/>
        <end position="21"/>
    </location>
</feature>
<dbReference type="SUPFAM" id="SSF53187">
    <property type="entry name" value="Zn-dependent exopeptidases"/>
    <property type="match status" value="1"/>
</dbReference>
<dbReference type="GO" id="GO:0004181">
    <property type="term" value="F:metallocarboxypeptidase activity"/>
    <property type="evidence" value="ECO:0007669"/>
    <property type="project" value="InterPro"/>
</dbReference>
<feature type="domain" description="Peptidase M14" evidence="2">
    <location>
        <begin position="52"/>
        <end position="217"/>
    </location>
</feature>
<accession>A0A6I6JRN5</accession>
<dbReference type="KEGG" id="mcos:GM418_18745"/>
<dbReference type="InterPro" id="IPR029062">
    <property type="entry name" value="Class_I_gatase-like"/>
</dbReference>
<evidence type="ECO:0000256" key="1">
    <source>
        <dbReference type="SAM" id="SignalP"/>
    </source>
</evidence>
<dbReference type="GO" id="GO:0008270">
    <property type="term" value="F:zinc ion binding"/>
    <property type="evidence" value="ECO:0007669"/>
    <property type="project" value="InterPro"/>
</dbReference>
<feature type="chain" id="PRO_5026082959" description="Peptidase M14 domain-containing protein" evidence="1">
    <location>
        <begin position="22"/>
        <end position="876"/>
    </location>
</feature>
<proteinExistence type="predicted"/>
<dbReference type="RefSeq" id="WP_158868779.1">
    <property type="nucleotide sequence ID" value="NZ_CP046401.1"/>
</dbReference>
<name>A0A6I6JRN5_9BACT</name>
<evidence type="ECO:0000313" key="4">
    <source>
        <dbReference type="Proteomes" id="UP000428260"/>
    </source>
</evidence>